<keyword evidence="2" id="KW-1185">Reference proteome</keyword>
<comment type="caution">
    <text evidence="1">The sequence shown here is derived from an EMBL/GenBank/DDBJ whole genome shotgun (WGS) entry which is preliminary data.</text>
</comment>
<reference evidence="1" key="1">
    <citation type="submission" date="2020-11" db="EMBL/GenBank/DDBJ databases">
        <authorList>
            <person name="Whitehead M."/>
        </authorList>
    </citation>
    <scope>NUCLEOTIDE SEQUENCE</scope>
    <source>
        <strain evidence="1">EGII</strain>
    </source>
</reference>
<dbReference type="Proteomes" id="UP000606786">
    <property type="component" value="Unassembled WGS sequence"/>
</dbReference>
<dbReference type="OrthoDB" id="7762739at2759"/>
<dbReference type="AlphaFoldDB" id="A0A811UBU1"/>
<accession>A0A811UBU1</accession>
<evidence type="ECO:0000313" key="1">
    <source>
        <dbReference type="EMBL" id="CAD6994773.1"/>
    </source>
</evidence>
<gene>
    <name evidence="1" type="ORF">CCAP1982_LOCUS3504</name>
</gene>
<protein>
    <submittedName>
        <fullName evidence="1">(Mediterranean fruit fly) hypothetical protein</fullName>
    </submittedName>
</protein>
<evidence type="ECO:0000313" key="2">
    <source>
        <dbReference type="Proteomes" id="UP000606786"/>
    </source>
</evidence>
<organism evidence="1 2">
    <name type="scientific">Ceratitis capitata</name>
    <name type="common">Mediterranean fruit fly</name>
    <name type="synonym">Tephritis capitata</name>
    <dbReference type="NCBI Taxonomy" id="7213"/>
    <lineage>
        <taxon>Eukaryota</taxon>
        <taxon>Metazoa</taxon>
        <taxon>Ecdysozoa</taxon>
        <taxon>Arthropoda</taxon>
        <taxon>Hexapoda</taxon>
        <taxon>Insecta</taxon>
        <taxon>Pterygota</taxon>
        <taxon>Neoptera</taxon>
        <taxon>Endopterygota</taxon>
        <taxon>Diptera</taxon>
        <taxon>Brachycera</taxon>
        <taxon>Muscomorpha</taxon>
        <taxon>Tephritoidea</taxon>
        <taxon>Tephritidae</taxon>
        <taxon>Ceratitis</taxon>
        <taxon>Ceratitis</taxon>
    </lineage>
</organism>
<proteinExistence type="predicted"/>
<sequence length="276" mass="31894">MVVDDRSMTNANKRLSIIQSMEMDISKEENVTLQTINNVEMVNDEEIETITRSFKDQLSSITFESMDNGKKTNKRKSTNKNVTMDISMNVEEPVKLQDVLNTEPQEYKYSDLVEEDTSLPHPFRKYYNKNITCFERGCFKKFGTSDKKVLSEEIPELQNHQPICEDSIIKSKSDGLGLTVTVPQTWKLIGYQNNMKPEVHNRECFENVADKINERSSADCTENEDMVSDSTSFLVKEKVAMIRFYNTIPYVSIISTEEIQFIEIEAFKRIESLVND</sequence>
<dbReference type="EMBL" id="CAJHJT010000001">
    <property type="protein sequence ID" value="CAD6994773.1"/>
    <property type="molecule type" value="Genomic_DNA"/>
</dbReference>
<name>A0A811UBU1_CERCA</name>